<evidence type="ECO:0000259" key="3">
    <source>
        <dbReference type="PROSITE" id="PS51192"/>
    </source>
</evidence>
<feature type="compositionally biased region" description="Basic residues" evidence="2">
    <location>
        <begin position="150"/>
        <end position="166"/>
    </location>
</feature>
<dbReference type="InterPro" id="IPR038718">
    <property type="entry name" value="SNF2-like_sf"/>
</dbReference>
<evidence type="ECO:0000313" key="5">
    <source>
        <dbReference type="Proteomes" id="UP000887574"/>
    </source>
</evidence>
<feature type="domain" description="Helicase C-terminal" evidence="4">
    <location>
        <begin position="828"/>
        <end position="983"/>
    </location>
</feature>
<organism evidence="5 6">
    <name type="scientific">Ditylenchus dipsaci</name>
    <dbReference type="NCBI Taxonomy" id="166011"/>
    <lineage>
        <taxon>Eukaryota</taxon>
        <taxon>Metazoa</taxon>
        <taxon>Ecdysozoa</taxon>
        <taxon>Nematoda</taxon>
        <taxon>Chromadorea</taxon>
        <taxon>Rhabditida</taxon>
        <taxon>Tylenchina</taxon>
        <taxon>Tylenchomorpha</taxon>
        <taxon>Sphaerularioidea</taxon>
        <taxon>Anguinidae</taxon>
        <taxon>Anguininae</taxon>
        <taxon>Ditylenchus</taxon>
    </lineage>
</organism>
<feature type="compositionally biased region" description="Polar residues" evidence="2">
    <location>
        <begin position="104"/>
        <end position="116"/>
    </location>
</feature>
<keyword evidence="1" id="KW-0378">Hydrolase</keyword>
<feature type="compositionally biased region" description="Acidic residues" evidence="2">
    <location>
        <begin position="301"/>
        <end position="328"/>
    </location>
</feature>
<name>A0A915ETX7_9BILA</name>
<evidence type="ECO:0000256" key="1">
    <source>
        <dbReference type="ARBA" id="ARBA00022801"/>
    </source>
</evidence>
<feature type="compositionally biased region" description="Low complexity" evidence="2">
    <location>
        <begin position="182"/>
        <end position="195"/>
    </location>
</feature>
<protein>
    <submittedName>
        <fullName evidence="6">Uncharacterized protein</fullName>
    </submittedName>
</protein>
<dbReference type="InterPro" id="IPR027417">
    <property type="entry name" value="P-loop_NTPase"/>
</dbReference>
<accession>A0A915ETX7</accession>
<dbReference type="GO" id="GO:0005524">
    <property type="term" value="F:ATP binding"/>
    <property type="evidence" value="ECO:0007669"/>
    <property type="project" value="InterPro"/>
</dbReference>
<dbReference type="SMART" id="SM00490">
    <property type="entry name" value="HELICc"/>
    <property type="match status" value="1"/>
</dbReference>
<feature type="compositionally biased region" description="Acidic residues" evidence="2">
    <location>
        <begin position="196"/>
        <end position="207"/>
    </location>
</feature>
<dbReference type="WBParaSite" id="jg8938.3">
    <property type="protein sequence ID" value="jg8938.3"/>
    <property type="gene ID" value="jg8938"/>
</dbReference>
<dbReference type="Gene3D" id="3.40.50.300">
    <property type="entry name" value="P-loop containing nucleotide triphosphate hydrolases"/>
    <property type="match status" value="1"/>
</dbReference>
<feature type="compositionally biased region" description="Basic residues" evidence="2">
    <location>
        <begin position="276"/>
        <end position="290"/>
    </location>
</feature>
<feature type="domain" description="Helicase ATP-binding" evidence="3">
    <location>
        <begin position="451"/>
        <end position="618"/>
    </location>
</feature>
<reference evidence="6" key="1">
    <citation type="submission" date="2022-11" db="UniProtKB">
        <authorList>
            <consortium name="WormBaseParasite"/>
        </authorList>
    </citation>
    <scope>IDENTIFICATION</scope>
</reference>
<dbReference type="PANTHER" id="PTHR10799">
    <property type="entry name" value="SNF2/RAD54 HELICASE FAMILY"/>
    <property type="match status" value="1"/>
</dbReference>
<dbReference type="PROSITE" id="PS51194">
    <property type="entry name" value="HELICASE_CTER"/>
    <property type="match status" value="1"/>
</dbReference>
<dbReference type="Gene3D" id="3.40.50.10810">
    <property type="entry name" value="Tandem AAA-ATPase domain"/>
    <property type="match status" value="1"/>
</dbReference>
<dbReference type="SMART" id="SM00487">
    <property type="entry name" value="DEXDc"/>
    <property type="match status" value="1"/>
</dbReference>
<dbReference type="InterPro" id="IPR000330">
    <property type="entry name" value="SNF2_N"/>
</dbReference>
<dbReference type="CDD" id="cd18793">
    <property type="entry name" value="SF2_C_SNF"/>
    <property type="match status" value="1"/>
</dbReference>
<feature type="compositionally biased region" description="Basic and acidic residues" evidence="2">
    <location>
        <begin position="208"/>
        <end position="236"/>
    </location>
</feature>
<proteinExistence type="predicted"/>
<dbReference type="AlphaFoldDB" id="A0A915ETX7"/>
<evidence type="ECO:0000256" key="2">
    <source>
        <dbReference type="SAM" id="MobiDB-lite"/>
    </source>
</evidence>
<dbReference type="Pfam" id="PF00176">
    <property type="entry name" value="SNF2-rel_dom"/>
    <property type="match status" value="1"/>
</dbReference>
<dbReference type="InterPro" id="IPR001650">
    <property type="entry name" value="Helicase_C-like"/>
</dbReference>
<dbReference type="InterPro" id="IPR014001">
    <property type="entry name" value="Helicase_ATP-bd"/>
</dbReference>
<feature type="region of interest" description="Disordered" evidence="2">
    <location>
        <begin position="41"/>
        <end position="342"/>
    </location>
</feature>
<dbReference type="PROSITE" id="PS51192">
    <property type="entry name" value="HELICASE_ATP_BIND_1"/>
    <property type="match status" value="1"/>
</dbReference>
<dbReference type="SUPFAM" id="SSF52540">
    <property type="entry name" value="P-loop containing nucleoside triphosphate hydrolases"/>
    <property type="match status" value="2"/>
</dbReference>
<evidence type="ECO:0000313" key="6">
    <source>
        <dbReference type="WBParaSite" id="jg8938.3"/>
    </source>
</evidence>
<sequence>MSGTFGGEGSKKRVAHKGASSNTELIKNLAAKKELMGDISRMGANTSQSNVRKPCSPPKKNYYSMFSQPMPMQHSTVKRRKINDSSDDEDKSIKSQPAAAVRKNYSTTFTGNSFSAAVSKMGGKLDTRKAAIQSESEEEDSEPGWLSKKQGAHLHGSRTVSQKKAKLPPPPKTNFLVKRRAVLSSSASEASFSGNSDEDEEEVQDFFESEKGKGALNGRKRESLPKKTNKKPEGRGAKILSDEDEREEDTKTPSSSSSEEDSAQENKKSLKQLAQKAKKITARQKRKRRKSDAVDQSVEILESEEEQQNNSDDEDEREVSFDDSDESEVGVGKQRQTSRSLKKQKEIEEKCIEFINEASAEELKSTGKFNDKLVKFLLDKRPFESFGILRSIIGQAPRGVPQLETYLEYLENRGVLDQVLDDCKQHVNQIKDELTKLELHPYQQVGLQWLIMMNKLSLNAILGDEMGLGKTIQIIAFLAWMKDQPKIKGPHLIVVPSSTIENWMNEMQKWCPSLKVLTYYGSMEQRGLLRQKASTRNVDVVLTTYNMVCSKAEDRSFFKRFSLNYVIYDEGHMLRSCNTLRYQNLMRIQGQRKILLTGTPLQNNLVELISLLFFTMTKMFTKYCRDINMLLQMFVRKGKMLDNKKASKYGKGAKAKEADDPGHTNGIEDGPLYERHKIAQAKSILEPFILRRLKSNVLMSLPRKHENIVMCPISETQYELYNYVMDDLRDQKAGGHGVNFVSLLMQMRQTANHPLLYRKNFHDSKLVEMAKLLCVKERHYRDKNPDHVAEDLAYETDIVINSLCRKFKCMQPYQLDKELSLDSGKCSQLDAMLPGIIEKEEKVLIFSQFTTLLDILELYMDCRGYKFFRLDGSTPVMERQEMINQFNQDRSIPVFLLSTKAGGLGINLTAANHIIIHDIDINPYNDKQAEDRCHRMGQTREVHVTRLVSKDTIEESILALAQKKLELEKDVTTSSSSQANPLVTFLMINDWIRRWWKTCFRKH</sequence>
<evidence type="ECO:0000259" key="4">
    <source>
        <dbReference type="PROSITE" id="PS51194"/>
    </source>
</evidence>
<feature type="region of interest" description="Disordered" evidence="2">
    <location>
        <begin position="1"/>
        <end position="25"/>
    </location>
</feature>
<dbReference type="Proteomes" id="UP000887574">
    <property type="component" value="Unplaced"/>
</dbReference>
<dbReference type="Pfam" id="PF00271">
    <property type="entry name" value="Helicase_C"/>
    <property type="match status" value="1"/>
</dbReference>
<dbReference type="InterPro" id="IPR049730">
    <property type="entry name" value="SNF2/RAD54-like_C"/>
</dbReference>
<keyword evidence="5" id="KW-1185">Reference proteome</keyword>
<dbReference type="GO" id="GO:0016787">
    <property type="term" value="F:hydrolase activity"/>
    <property type="evidence" value="ECO:0007669"/>
    <property type="project" value="UniProtKB-KW"/>
</dbReference>